<evidence type="ECO:0000313" key="1">
    <source>
        <dbReference type="EMBL" id="KAK2564092.1"/>
    </source>
</evidence>
<evidence type="ECO:0000313" key="2">
    <source>
        <dbReference type="Proteomes" id="UP001249851"/>
    </source>
</evidence>
<reference evidence="1" key="1">
    <citation type="journal article" date="2023" name="G3 (Bethesda)">
        <title>Whole genome assembly and annotation of the endangered Caribbean coral Acropora cervicornis.</title>
        <authorList>
            <person name="Selwyn J.D."/>
            <person name="Vollmer S.V."/>
        </authorList>
    </citation>
    <scope>NUCLEOTIDE SEQUENCE</scope>
    <source>
        <strain evidence="1">K2</strain>
    </source>
</reference>
<reference evidence="1" key="2">
    <citation type="journal article" date="2023" name="Science">
        <title>Genomic signatures of disease resistance in endangered staghorn corals.</title>
        <authorList>
            <person name="Vollmer S.V."/>
            <person name="Selwyn J.D."/>
            <person name="Despard B.A."/>
            <person name="Roesel C.L."/>
        </authorList>
    </citation>
    <scope>NUCLEOTIDE SEQUENCE</scope>
    <source>
        <strain evidence="1">K2</strain>
    </source>
</reference>
<keyword evidence="2" id="KW-1185">Reference proteome</keyword>
<comment type="caution">
    <text evidence="1">The sequence shown here is derived from an EMBL/GenBank/DDBJ whole genome shotgun (WGS) entry which is preliminary data.</text>
</comment>
<sequence length="76" mass="8245">MSPVWKFTTYRNIAEEIKPRLRLVEAGGNPRPPALSDSPAKGAIPPWQTLVDPCITTGTGRCKGMFTGRTTDGMPT</sequence>
<proteinExistence type="predicted"/>
<accession>A0AAD9V7P8</accession>
<organism evidence="1 2">
    <name type="scientific">Acropora cervicornis</name>
    <name type="common">Staghorn coral</name>
    <dbReference type="NCBI Taxonomy" id="6130"/>
    <lineage>
        <taxon>Eukaryota</taxon>
        <taxon>Metazoa</taxon>
        <taxon>Cnidaria</taxon>
        <taxon>Anthozoa</taxon>
        <taxon>Hexacorallia</taxon>
        <taxon>Scleractinia</taxon>
        <taxon>Astrocoeniina</taxon>
        <taxon>Acroporidae</taxon>
        <taxon>Acropora</taxon>
    </lineage>
</organism>
<dbReference type="AlphaFoldDB" id="A0AAD9V7P8"/>
<dbReference type="Proteomes" id="UP001249851">
    <property type="component" value="Unassembled WGS sequence"/>
</dbReference>
<dbReference type="EMBL" id="JARQWQ010000023">
    <property type="protein sequence ID" value="KAK2564092.1"/>
    <property type="molecule type" value="Genomic_DNA"/>
</dbReference>
<protein>
    <submittedName>
        <fullName evidence="1">Uncharacterized protein</fullName>
    </submittedName>
</protein>
<name>A0AAD9V7P8_ACRCE</name>
<gene>
    <name evidence="1" type="ORF">P5673_012314</name>
</gene>